<dbReference type="InterPro" id="IPR036709">
    <property type="entry name" value="Autotransporte_beta_dom_sf"/>
</dbReference>
<dbReference type="EMBL" id="FMYE01000034">
    <property type="protein sequence ID" value="SDB78098.1"/>
    <property type="molecule type" value="Genomic_DNA"/>
</dbReference>
<dbReference type="EMBL" id="FNDO01000044">
    <property type="protein sequence ID" value="SDI42303.1"/>
    <property type="molecule type" value="Genomic_DNA"/>
</dbReference>
<evidence type="ECO:0000313" key="1">
    <source>
        <dbReference type="EMBL" id="SDB78098.1"/>
    </source>
</evidence>
<evidence type="ECO:0000313" key="3">
    <source>
        <dbReference type="Proteomes" id="UP000181870"/>
    </source>
</evidence>
<gene>
    <name evidence="1" type="ORF">SAMN05192581_10341</name>
    <name evidence="2" type="ORF">SAMN05192582_104429</name>
</gene>
<dbReference type="SUPFAM" id="SSF103515">
    <property type="entry name" value="Autotransporter"/>
    <property type="match status" value="1"/>
</dbReference>
<reference evidence="3 4" key="1">
    <citation type="submission" date="2016-10" db="EMBL/GenBank/DDBJ databases">
        <authorList>
            <person name="de Groot N.N."/>
        </authorList>
    </citation>
    <scope>NUCLEOTIDE SEQUENCE [LARGE SCALE GENOMIC DNA]</scope>
    <source>
        <strain evidence="1 4">NLAE-zl-C500</strain>
        <strain evidence="2 3">NLAE-zl-C57</strain>
    </source>
</reference>
<dbReference type="AlphaFoldDB" id="A0A1G6G7X3"/>
<evidence type="ECO:0000313" key="4">
    <source>
        <dbReference type="Proteomes" id="UP000183670"/>
    </source>
</evidence>
<dbReference type="Proteomes" id="UP000183670">
    <property type="component" value="Unassembled WGS sequence"/>
</dbReference>
<dbReference type="Proteomes" id="UP000181870">
    <property type="component" value="Unassembled WGS sequence"/>
</dbReference>
<proteinExistence type="predicted"/>
<evidence type="ECO:0000313" key="2">
    <source>
        <dbReference type="EMBL" id="SDI42303.1"/>
    </source>
</evidence>
<dbReference type="Gene3D" id="2.40.128.130">
    <property type="entry name" value="Autotransporter beta-domain"/>
    <property type="match status" value="1"/>
</dbReference>
<sequence>MIYRTILDEISESMCNFRTFYFNIYLFCNFASDNNFIKRKQKQNIQYTHLMKIQYIAILLLICWGSILKCSAQKVAVKTNLFYGAYSGTPNLGVEWGLSPRTTIELGAVLNWFTPNKASSNKKLVHWLGTMEYRYWTCERFSGHFGGIHIIGTQYNIAGHHLPLLFGDNSSHYRYEGWGAGGGISYGYHFLLSNRWSLEANIGAGYVRLHYDKFRCETCGEKVGTENRNYFGPTKAAISLIFLIK</sequence>
<protein>
    <recommendedName>
        <fullName evidence="5">DUF3575 domain-containing protein</fullName>
    </recommendedName>
</protein>
<evidence type="ECO:0008006" key="5">
    <source>
        <dbReference type="Google" id="ProtNLM"/>
    </source>
</evidence>
<accession>A0A1G6G7X3</accession>
<dbReference type="Pfam" id="PF12099">
    <property type="entry name" value="DUF3575"/>
    <property type="match status" value="1"/>
</dbReference>
<name>A0A1G6G7X3_BACOV</name>
<organism evidence="1 4">
    <name type="scientific">Bacteroides ovatus</name>
    <dbReference type="NCBI Taxonomy" id="28116"/>
    <lineage>
        <taxon>Bacteria</taxon>
        <taxon>Pseudomonadati</taxon>
        <taxon>Bacteroidota</taxon>
        <taxon>Bacteroidia</taxon>
        <taxon>Bacteroidales</taxon>
        <taxon>Bacteroidaceae</taxon>
        <taxon>Bacteroides</taxon>
    </lineage>
</organism>
<dbReference type="InterPro" id="IPR021958">
    <property type="entry name" value="DUF3575"/>
</dbReference>